<protein>
    <recommendedName>
        <fullName evidence="7">Polysaccharide chain length determinant N-terminal domain-containing protein</fullName>
    </recommendedName>
</protein>
<dbReference type="Proteomes" id="UP000319255">
    <property type="component" value="Unassembled WGS sequence"/>
</dbReference>
<evidence type="ECO:0000259" key="7">
    <source>
        <dbReference type="Pfam" id="PF02706"/>
    </source>
</evidence>
<dbReference type="EMBL" id="VFRP01000017">
    <property type="protein sequence ID" value="TPE49115.1"/>
    <property type="molecule type" value="Genomic_DNA"/>
</dbReference>
<keyword evidence="3 6" id="KW-0812">Transmembrane</keyword>
<comment type="subcellular location">
    <subcellularLocation>
        <location evidence="1">Cell membrane</location>
        <topology evidence="1">Multi-pass membrane protein</topology>
    </subcellularLocation>
</comment>
<feature type="domain" description="Polysaccharide chain length determinant N-terminal" evidence="7">
    <location>
        <begin position="14"/>
        <end position="60"/>
    </location>
</feature>
<evidence type="ECO:0000256" key="1">
    <source>
        <dbReference type="ARBA" id="ARBA00004651"/>
    </source>
</evidence>
<dbReference type="RefSeq" id="WP_140455088.1">
    <property type="nucleotide sequence ID" value="NZ_VFRP01000017.1"/>
</dbReference>
<accession>A0A501WL28</accession>
<keyword evidence="9" id="KW-1185">Reference proteome</keyword>
<evidence type="ECO:0000256" key="5">
    <source>
        <dbReference type="ARBA" id="ARBA00023136"/>
    </source>
</evidence>
<name>A0A501WL28_9RHOB</name>
<dbReference type="PANTHER" id="PTHR32309:SF31">
    <property type="entry name" value="CAPSULAR EXOPOLYSACCHARIDE FAMILY"/>
    <property type="match status" value="1"/>
</dbReference>
<dbReference type="PANTHER" id="PTHR32309">
    <property type="entry name" value="TYROSINE-PROTEIN KINASE"/>
    <property type="match status" value="1"/>
</dbReference>
<dbReference type="AlphaFoldDB" id="A0A501WL28"/>
<dbReference type="OrthoDB" id="8234632at2"/>
<evidence type="ECO:0000256" key="6">
    <source>
        <dbReference type="SAM" id="Phobius"/>
    </source>
</evidence>
<dbReference type="GO" id="GO:0005886">
    <property type="term" value="C:plasma membrane"/>
    <property type="evidence" value="ECO:0007669"/>
    <property type="project" value="UniProtKB-SubCell"/>
</dbReference>
<sequence>MRFIEPTIEAAVTSIWRHKILFLLGIVLATGLAVAAYLATTPTYEASTSILVGRANAVDNEPGSAISTEIMNSQARIAESGEVVRLAISRIGLDAFPAGPEGALSGIGGKLRALLGGGSGGASESADPIPPLDVAALGVGRRMSVATEPNSNVLTIGFKDQNPARAAEMANALAMSFIDRQNELLERPGVVTFFRDQTNRFDEDVEKRAAAVREFAEREKIYSIEEQRSLLLHRKSDLEGALSAARSTLASKEGEKGAMARQLALLQPVARSPFALGFVEALDPKSVEDPAPGTPLTPDDTPPLLMIKIFQDVMASYRITDSEISGLRSLTGQQAREIDSINGELSHLAAKQSEYEKLKRDLQSATYNAETFAKRTVEEQIESDLLGAKLSNVRVIQPATIPLRAASPKGVVYLGFGLAFGLVLGVAFAFGKETYDLNRPGQA</sequence>
<dbReference type="InterPro" id="IPR003856">
    <property type="entry name" value="LPS_length_determ_N"/>
</dbReference>
<feature type="transmembrane region" description="Helical" evidence="6">
    <location>
        <begin position="20"/>
        <end position="39"/>
    </location>
</feature>
<gene>
    <name evidence="8" type="ORF">FJM51_15695</name>
</gene>
<evidence type="ECO:0000313" key="8">
    <source>
        <dbReference type="EMBL" id="TPE49115.1"/>
    </source>
</evidence>
<evidence type="ECO:0000256" key="3">
    <source>
        <dbReference type="ARBA" id="ARBA00022692"/>
    </source>
</evidence>
<organism evidence="8 9">
    <name type="scientific">Amaricoccus solimangrovi</name>
    <dbReference type="NCBI Taxonomy" id="2589815"/>
    <lineage>
        <taxon>Bacteria</taxon>
        <taxon>Pseudomonadati</taxon>
        <taxon>Pseudomonadota</taxon>
        <taxon>Alphaproteobacteria</taxon>
        <taxon>Rhodobacterales</taxon>
        <taxon>Paracoccaceae</taxon>
        <taxon>Amaricoccus</taxon>
    </lineage>
</organism>
<dbReference type="InterPro" id="IPR050445">
    <property type="entry name" value="Bact_polysacc_biosynth/exp"/>
</dbReference>
<evidence type="ECO:0000313" key="9">
    <source>
        <dbReference type="Proteomes" id="UP000319255"/>
    </source>
</evidence>
<keyword evidence="2" id="KW-1003">Cell membrane</keyword>
<keyword evidence="5 6" id="KW-0472">Membrane</keyword>
<dbReference type="Pfam" id="PF02706">
    <property type="entry name" value="Wzz"/>
    <property type="match status" value="1"/>
</dbReference>
<proteinExistence type="predicted"/>
<evidence type="ECO:0000256" key="2">
    <source>
        <dbReference type="ARBA" id="ARBA00022475"/>
    </source>
</evidence>
<feature type="transmembrane region" description="Helical" evidence="6">
    <location>
        <begin position="410"/>
        <end position="430"/>
    </location>
</feature>
<evidence type="ECO:0000256" key="4">
    <source>
        <dbReference type="ARBA" id="ARBA00022989"/>
    </source>
</evidence>
<reference evidence="8 9" key="1">
    <citation type="submission" date="2019-06" db="EMBL/GenBank/DDBJ databases">
        <title>A novel bacterium of genus Amaricoccus, isolated from marine sediment.</title>
        <authorList>
            <person name="Huang H."/>
            <person name="Mo K."/>
            <person name="Hu Y."/>
        </authorList>
    </citation>
    <scope>NUCLEOTIDE SEQUENCE [LARGE SCALE GENOMIC DNA]</scope>
    <source>
        <strain evidence="8 9">HB172011</strain>
    </source>
</reference>
<keyword evidence="4 6" id="KW-1133">Transmembrane helix</keyword>
<comment type="caution">
    <text evidence="8">The sequence shown here is derived from an EMBL/GenBank/DDBJ whole genome shotgun (WGS) entry which is preliminary data.</text>
</comment>